<dbReference type="InterPro" id="IPR002110">
    <property type="entry name" value="Ankyrin_rpt"/>
</dbReference>
<organism evidence="3 4">
    <name type="scientific">Mucuna pruriens</name>
    <name type="common">Velvet bean</name>
    <name type="synonym">Dolichos pruriens</name>
    <dbReference type="NCBI Taxonomy" id="157652"/>
    <lineage>
        <taxon>Eukaryota</taxon>
        <taxon>Viridiplantae</taxon>
        <taxon>Streptophyta</taxon>
        <taxon>Embryophyta</taxon>
        <taxon>Tracheophyta</taxon>
        <taxon>Spermatophyta</taxon>
        <taxon>Magnoliopsida</taxon>
        <taxon>eudicotyledons</taxon>
        <taxon>Gunneridae</taxon>
        <taxon>Pentapetalae</taxon>
        <taxon>rosids</taxon>
        <taxon>fabids</taxon>
        <taxon>Fabales</taxon>
        <taxon>Fabaceae</taxon>
        <taxon>Papilionoideae</taxon>
        <taxon>50 kb inversion clade</taxon>
        <taxon>NPAAA clade</taxon>
        <taxon>indigoferoid/millettioid clade</taxon>
        <taxon>Phaseoleae</taxon>
        <taxon>Mucuna</taxon>
    </lineage>
</organism>
<evidence type="ECO:0000256" key="2">
    <source>
        <dbReference type="SAM" id="MobiDB-lite"/>
    </source>
</evidence>
<comment type="caution">
    <text evidence="3">The sequence shown here is derived from an EMBL/GenBank/DDBJ whole genome shotgun (WGS) entry which is preliminary data.</text>
</comment>
<dbReference type="PANTHER" id="PTHR32108">
    <property type="entry name" value="DNA-DIRECTED RNA POLYMERASE SUBUNIT ALPHA"/>
    <property type="match status" value="1"/>
</dbReference>
<proteinExistence type="predicted"/>
<accession>A0A371HSJ2</accession>
<dbReference type="PANTHER" id="PTHR32108:SF9">
    <property type="entry name" value="REVERSE TRANSCRIPTASE RNASE H-LIKE DOMAIN-CONTAINING PROTEIN"/>
    <property type="match status" value="1"/>
</dbReference>
<dbReference type="AlphaFoldDB" id="A0A371HSJ2"/>
<dbReference type="EMBL" id="QJKJ01001820">
    <property type="protein sequence ID" value="RDY05743.1"/>
    <property type="molecule type" value="Genomic_DNA"/>
</dbReference>
<feature type="repeat" description="ANK" evidence="1">
    <location>
        <begin position="295"/>
        <end position="327"/>
    </location>
</feature>
<feature type="non-terminal residue" evidence="3">
    <location>
        <position position="1"/>
    </location>
</feature>
<feature type="compositionally biased region" description="Basic and acidic residues" evidence="2">
    <location>
        <begin position="65"/>
        <end position="77"/>
    </location>
</feature>
<evidence type="ECO:0000256" key="1">
    <source>
        <dbReference type="PROSITE-ProRule" id="PRU00023"/>
    </source>
</evidence>
<feature type="region of interest" description="Disordered" evidence="2">
    <location>
        <begin position="65"/>
        <end position="99"/>
    </location>
</feature>
<dbReference type="CDD" id="cd00303">
    <property type="entry name" value="retropepsin_like"/>
    <property type="match status" value="1"/>
</dbReference>
<keyword evidence="1" id="KW-0040">ANK repeat</keyword>
<keyword evidence="4" id="KW-1185">Reference proteome</keyword>
<reference evidence="3" key="1">
    <citation type="submission" date="2018-05" db="EMBL/GenBank/DDBJ databases">
        <title>Draft genome of Mucuna pruriens seed.</title>
        <authorList>
            <person name="Nnadi N.E."/>
            <person name="Vos R."/>
            <person name="Hasami M.H."/>
            <person name="Devisetty U.K."/>
            <person name="Aguiy J.C."/>
        </authorList>
    </citation>
    <scope>NUCLEOTIDE SEQUENCE [LARGE SCALE GENOMIC DNA]</scope>
    <source>
        <strain evidence="3">JCA_2017</strain>
    </source>
</reference>
<dbReference type="Proteomes" id="UP000257109">
    <property type="component" value="Unassembled WGS sequence"/>
</dbReference>
<sequence length="366" mass="41110">MIPLKPLEPPYPRSYDPNARCNNHGEAIRNATKRCCLGLKTKGPMYIVTLAYRAATVNTISHMDERVASPNRKKNEESGQAVDSANRVEEGSHPNQLDDTTTVAYIEGDRNPHPKPLIIQYNSASKPRVLAKLAYNNNTVLWKYLTEEPQAPQIIKETATPKITNIAVVGGMTWSGRIFTPEALRSKDLAPTKKERIVESPKRMVIEEEAHKFLKIILHNEYEMLDQLHKTPARISLLSLLINSESHRELLLKILNEAHVPQDITPTKFGGIINNITTSCHLSFSEEKVLVEGKSHNQPLHIAVKCRNYMIARVLIDNGSSLNVMPKTTLDKLYCPSTILRNSPIVVKAFDGSKREVMGKIHSQYA</sequence>
<gene>
    <name evidence="3" type="ORF">CR513_10381</name>
</gene>
<evidence type="ECO:0000313" key="4">
    <source>
        <dbReference type="Proteomes" id="UP000257109"/>
    </source>
</evidence>
<evidence type="ECO:0000313" key="3">
    <source>
        <dbReference type="EMBL" id="RDY05743.1"/>
    </source>
</evidence>
<dbReference type="PROSITE" id="PS50088">
    <property type="entry name" value="ANK_REPEAT"/>
    <property type="match status" value="1"/>
</dbReference>
<dbReference type="PROSITE" id="PS50297">
    <property type="entry name" value="ANK_REP_REGION"/>
    <property type="match status" value="1"/>
</dbReference>
<name>A0A371HSJ2_MUCPR</name>
<protein>
    <submittedName>
        <fullName evidence="3">Uncharacterized protein</fullName>
    </submittedName>
</protein>